<evidence type="ECO:0000313" key="1">
    <source>
        <dbReference type="EMBL" id="MCA9756738.1"/>
    </source>
</evidence>
<dbReference type="EMBL" id="JAGQHS010000065">
    <property type="protein sequence ID" value="MCA9756738.1"/>
    <property type="molecule type" value="Genomic_DNA"/>
</dbReference>
<name>A0A956NF75_UNCEI</name>
<reference evidence="1" key="2">
    <citation type="journal article" date="2021" name="Microbiome">
        <title>Successional dynamics and alternative stable states in a saline activated sludge microbial community over 9 years.</title>
        <authorList>
            <person name="Wang Y."/>
            <person name="Ye J."/>
            <person name="Ju F."/>
            <person name="Liu L."/>
            <person name="Boyd J.A."/>
            <person name="Deng Y."/>
            <person name="Parks D.H."/>
            <person name="Jiang X."/>
            <person name="Yin X."/>
            <person name="Woodcroft B.J."/>
            <person name="Tyson G.W."/>
            <person name="Hugenholtz P."/>
            <person name="Polz M.F."/>
            <person name="Zhang T."/>
        </authorList>
    </citation>
    <scope>NUCLEOTIDE SEQUENCE</scope>
    <source>
        <strain evidence="1">HKST-UBA02</strain>
    </source>
</reference>
<proteinExistence type="predicted"/>
<dbReference type="Proteomes" id="UP000739538">
    <property type="component" value="Unassembled WGS sequence"/>
</dbReference>
<gene>
    <name evidence="1" type="ORF">KDA27_13115</name>
</gene>
<sequence length="392" mass="41760">MNKRLLPALGLLGSLAFFGCAEKETESPMGPGGGILTTVDDPCGEVTSVRLLAGQTIDVGTVTVENDGEELCVTYQTSGDWLLYETHLDIRLGLGDVPQTKSGNPKVGKFAHSHDLSGVTFDEYCFSLADLGYTSGMDLVVAAHGVVERVVDGQSVQEETAWGEGANFPGNNWAMYLGHTVQECNEDPPFEEGDFTTHTQGEWGGDCVDPDDASCYLLEHWFDCLGDGETATLVIGCLDLETGGETITFNTPESLIDYLPIFGSSQALVQSYYDPQLIEDEEGSFWQGGEGGELVGQIVALQLNIAFDSCDPDFGVSETSFGDLLVCAADSPFFGWTIEEVLAEANSTLGGCSSLYTFEELTAALAAINETFVPGEPVGSYVCIDDNGGGNE</sequence>
<protein>
    <submittedName>
        <fullName evidence="1">Uncharacterized protein</fullName>
    </submittedName>
</protein>
<comment type="caution">
    <text evidence="1">The sequence shown here is derived from an EMBL/GenBank/DDBJ whole genome shotgun (WGS) entry which is preliminary data.</text>
</comment>
<evidence type="ECO:0000313" key="2">
    <source>
        <dbReference type="Proteomes" id="UP000739538"/>
    </source>
</evidence>
<reference evidence="1" key="1">
    <citation type="submission" date="2020-04" db="EMBL/GenBank/DDBJ databases">
        <authorList>
            <person name="Zhang T."/>
        </authorList>
    </citation>
    <scope>NUCLEOTIDE SEQUENCE</scope>
    <source>
        <strain evidence="1">HKST-UBA02</strain>
    </source>
</reference>
<accession>A0A956NF75</accession>
<dbReference type="PROSITE" id="PS51257">
    <property type="entry name" value="PROKAR_LIPOPROTEIN"/>
    <property type="match status" value="1"/>
</dbReference>
<dbReference type="AlphaFoldDB" id="A0A956NF75"/>
<organism evidence="1 2">
    <name type="scientific">Eiseniibacteriota bacterium</name>
    <dbReference type="NCBI Taxonomy" id="2212470"/>
    <lineage>
        <taxon>Bacteria</taxon>
        <taxon>Candidatus Eiseniibacteriota</taxon>
    </lineage>
</organism>